<dbReference type="InterPro" id="IPR038765">
    <property type="entry name" value="Papain-like_cys_pep_sf"/>
</dbReference>
<dbReference type="Pfam" id="PF02902">
    <property type="entry name" value="Peptidase_C48"/>
    <property type="match status" value="1"/>
</dbReference>
<feature type="domain" description="Ubiquitin-like protease family profile" evidence="5">
    <location>
        <begin position="115"/>
        <end position="185"/>
    </location>
</feature>
<keyword evidence="2" id="KW-0645">Protease</keyword>
<evidence type="ECO:0000313" key="7">
    <source>
        <dbReference type="Proteomes" id="UP001153076"/>
    </source>
</evidence>
<comment type="similarity">
    <text evidence="1">Belongs to the peptidase C48 family.</text>
</comment>
<evidence type="ECO:0000256" key="2">
    <source>
        <dbReference type="ARBA" id="ARBA00022670"/>
    </source>
</evidence>
<feature type="region of interest" description="Disordered" evidence="4">
    <location>
        <begin position="1"/>
        <end position="34"/>
    </location>
</feature>
<evidence type="ECO:0000259" key="5">
    <source>
        <dbReference type="Pfam" id="PF02902"/>
    </source>
</evidence>
<dbReference type="Proteomes" id="UP001153076">
    <property type="component" value="Unassembled WGS sequence"/>
</dbReference>
<reference evidence="6" key="1">
    <citation type="submission" date="2022-04" db="EMBL/GenBank/DDBJ databases">
        <title>Carnegiea gigantea Genome sequencing and assembly v2.</title>
        <authorList>
            <person name="Copetti D."/>
            <person name="Sanderson M.J."/>
            <person name="Burquez A."/>
            <person name="Wojciechowski M.F."/>
        </authorList>
    </citation>
    <scope>NUCLEOTIDE SEQUENCE</scope>
    <source>
        <strain evidence="6">SGP5-SGP5p</strain>
        <tissue evidence="6">Aerial part</tissue>
    </source>
</reference>
<name>A0A9Q1K3Z6_9CARY</name>
<dbReference type="AlphaFoldDB" id="A0A9Q1K3Z6"/>
<dbReference type="SUPFAM" id="SSF54001">
    <property type="entry name" value="Cysteine proteinases"/>
    <property type="match status" value="1"/>
</dbReference>
<protein>
    <recommendedName>
        <fullName evidence="5">Ubiquitin-like protease family profile domain-containing protein</fullName>
    </recommendedName>
</protein>
<feature type="compositionally biased region" description="Polar residues" evidence="4">
    <location>
        <begin position="8"/>
        <end position="24"/>
    </location>
</feature>
<evidence type="ECO:0000256" key="4">
    <source>
        <dbReference type="SAM" id="MobiDB-lite"/>
    </source>
</evidence>
<sequence>MVDASLLLMNTGTAHSTEPNNMSTIAPREPALPQGRDEKMGVVVVAADATGSRTADAAGSPSAGGQPPIRQAVHNSFLRTMSAEDVELLCAMRKRIIELNEEGVEHISAFDVKGLVKAMSRGDPGDKAGDYYINNFVLMPLYDGLARHWLLMAVDLKRRHMAVYDSLSLTRATDQQHRQGLLTHAVKRLSQLSLTHYAVIKLC</sequence>
<evidence type="ECO:0000256" key="1">
    <source>
        <dbReference type="ARBA" id="ARBA00005234"/>
    </source>
</evidence>
<dbReference type="EMBL" id="JAKOGI010000347">
    <property type="protein sequence ID" value="KAJ8436385.1"/>
    <property type="molecule type" value="Genomic_DNA"/>
</dbReference>
<organism evidence="6 7">
    <name type="scientific">Carnegiea gigantea</name>
    <dbReference type="NCBI Taxonomy" id="171969"/>
    <lineage>
        <taxon>Eukaryota</taxon>
        <taxon>Viridiplantae</taxon>
        <taxon>Streptophyta</taxon>
        <taxon>Embryophyta</taxon>
        <taxon>Tracheophyta</taxon>
        <taxon>Spermatophyta</taxon>
        <taxon>Magnoliopsida</taxon>
        <taxon>eudicotyledons</taxon>
        <taxon>Gunneridae</taxon>
        <taxon>Pentapetalae</taxon>
        <taxon>Caryophyllales</taxon>
        <taxon>Cactineae</taxon>
        <taxon>Cactaceae</taxon>
        <taxon>Cactoideae</taxon>
        <taxon>Echinocereeae</taxon>
        <taxon>Carnegiea</taxon>
    </lineage>
</organism>
<comment type="caution">
    <text evidence="6">The sequence shown here is derived from an EMBL/GenBank/DDBJ whole genome shotgun (WGS) entry which is preliminary data.</text>
</comment>
<dbReference type="GO" id="GO:0006508">
    <property type="term" value="P:proteolysis"/>
    <property type="evidence" value="ECO:0007669"/>
    <property type="project" value="UniProtKB-KW"/>
</dbReference>
<dbReference type="InterPro" id="IPR003653">
    <property type="entry name" value="Peptidase_C48_C"/>
</dbReference>
<gene>
    <name evidence="6" type="ORF">Cgig2_032206</name>
</gene>
<evidence type="ECO:0000256" key="3">
    <source>
        <dbReference type="ARBA" id="ARBA00022801"/>
    </source>
</evidence>
<keyword evidence="7" id="KW-1185">Reference proteome</keyword>
<dbReference type="GO" id="GO:0008234">
    <property type="term" value="F:cysteine-type peptidase activity"/>
    <property type="evidence" value="ECO:0007669"/>
    <property type="project" value="InterPro"/>
</dbReference>
<evidence type="ECO:0000313" key="6">
    <source>
        <dbReference type="EMBL" id="KAJ8436385.1"/>
    </source>
</evidence>
<proteinExistence type="inferred from homology"/>
<keyword evidence="3" id="KW-0378">Hydrolase</keyword>
<dbReference type="Gene3D" id="3.40.395.10">
    <property type="entry name" value="Adenoviral Proteinase, Chain A"/>
    <property type="match status" value="1"/>
</dbReference>
<accession>A0A9Q1K3Z6</accession>